<accession>A0A1S1NB83</accession>
<dbReference type="STRING" id="327939.BIW53_09200"/>
<dbReference type="RefSeq" id="WP_070991538.1">
    <property type="nucleotide sequence ID" value="NZ_CBCSHD010000001.1"/>
</dbReference>
<evidence type="ECO:0000313" key="1">
    <source>
        <dbReference type="EMBL" id="OHU95969.1"/>
    </source>
</evidence>
<evidence type="ECO:0008006" key="3">
    <source>
        <dbReference type="Google" id="ProtNLM"/>
    </source>
</evidence>
<dbReference type="OrthoDB" id="819793at2"/>
<dbReference type="EMBL" id="MNAN01000028">
    <property type="protein sequence ID" value="OHU95969.1"/>
    <property type="molecule type" value="Genomic_DNA"/>
</dbReference>
<proteinExistence type="predicted"/>
<dbReference type="Proteomes" id="UP000180253">
    <property type="component" value="Unassembled WGS sequence"/>
</dbReference>
<keyword evidence="2" id="KW-1185">Reference proteome</keyword>
<evidence type="ECO:0000313" key="2">
    <source>
        <dbReference type="Proteomes" id="UP000180253"/>
    </source>
</evidence>
<name>A0A1S1NB83_9GAMM</name>
<reference evidence="1 2" key="1">
    <citation type="submission" date="2016-10" db="EMBL/GenBank/DDBJ databases">
        <title>Pseudoalteromonas amylolytica sp. nov., isolated from the surface seawater.</title>
        <authorList>
            <person name="Wu Y.-H."/>
            <person name="Cheng H."/>
            <person name="Jin X.-B."/>
            <person name="Wang C.-S."/>
            <person name="Xu X.-W."/>
        </authorList>
    </citation>
    <scope>NUCLEOTIDE SEQUENCE [LARGE SCALE GENOMIC DNA]</scope>
    <source>
        <strain evidence="1 2">JCM 12483</strain>
    </source>
</reference>
<comment type="caution">
    <text evidence="1">The sequence shown here is derived from an EMBL/GenBank/DDBJ whole genome shotgun (WGS) entry which is preliminary data.</text>
</comment>
<organism evidence="1 2">
    <name type="scientific">Pseudoalteromonas byunsanensis</name>
    <dbReference type="NCBI Taxonomy" id="327939"/>
    <lineage>
        <taxon>Bacteria</taxon>
        <taxon>Pseudomonadati</taxon>
        <taxon>Pseudomonadota</taxon>
        <taxon>Gammaproteobacteria</taxon>
        <taxon>Alteromonadales</taxon>
        <taxon>Pseudoalteromonadaceae</taxon>
        <taxon>Pseudoalteromonas</taxon>
    </lineage>
</organism>
<dbReference type="SUPFAM" id="SSF56281">
    <property type="entry name" value="Metallo-hydrolase/oxidoreductase"/>
    <property type="match status" value="1"/>
</dbReference>
<dbReference type="AlphaFoldDB" id="A0A1S1NB83"/>
<dbReference type="InterPro" id="IPR036866">
    <property type="entry name" value="RibonucZ/Hydroxyglut_hydro"/>
</dbReference>
<gene>
    <name evidence="1" type="ORF">BIW53_09200</name>
</gene>
<sequence length="269" mass="30639">MCTSHTHSGAFAHGQLQEVFKNIWFVEGGWDMPLFLKPRISRSMTIVRNHDGTLTLINSMKLSDEGLKQLDALGKVKNVIRLASMHGADDGFYKTRYCATIYALKDTQYTKGLRTDVENTQNYFEPDIWFDEHTDLPLPNAQLWVMNSPKLKEGCIILNRDNGILLAGDVLHNTPKPNIFTNLLAKIFMHLFRLAKPYNIGVGWWLMTQPSGNELRAILNLPFEHVLPIHGQPVIGNAKEKYRKAIEYYAALAERKKWHALQGATKHGK</sequence>
<protein>
    <recommendedName>
        <fullName evidence="3">MBL fold metallo-hydrolase</fullName>
    </recommendedName>
</protein>
<dbReference type="Gene3D" id="3.60.15.10">
    <property type="entry name" value="Ribonuclease Z/Hydroxyacylglutathione hydrolase-like"/>
    <property type="match status" value="1"/>
</dbReference>